<gene>
    <name evidence="12" type="primary">cysS_2</name>
    <name evidence="10" type="synonym">cysS</name>
    <name evidence="12" type="ORF">KSZ_46820</name>
</gene>
<comment type="catalytic activity">
    <reaction evidence="9 10">
        <text>tRNA(Cys) + L-cysteine + ATP = L-cysteinyl-tRNA(Cys) + AMP + diphosphate</text>
        <dbReference type="Rhea" id="RHEA:17773"/>
        <dbReference type="Rhea" id="RHEA-COMP:9661"/>
        <dbReference type="Rhea" id="RHEA-COMP:9679"/>
        <dbReference type="ChEBI" id="CHEBI:30616"/>
        <dbReference type="ChEBI" id="CHEBI:33019"/>
        <dbReference type="ChEBI" id="CHEBI:35235"/>
        <dbReference type="ChEBI" id="CHEBI:78442"/>
        <dbReference type="ChEBI" id="CHEBI:78517"/>
        <dbReference type="ChEBI" id="CHEBI:456215"/>
        <dbReference type="EC" id="6.1.1.16"/>
    </reaction>
</comment>
<keyword evidence="8 10" id="KW-0030">Aminoacyl-tRNA synthetase</keyword>
<dbReference type="PRINTS" id="PR00983">
    <property type="entry name" value="TRNASYNTHCYS"/>
</dbReference>
<comment type="subcellular location">
    <subcellularLocation>
        <location evidence="10">Cytoplasm</location>
    </subcellularLocation>
</comment>
<dbReference type="SUPFAM" id="SSF47323">
    <property type="entry name" value="Anticodon-binding domain of a subclass of class I aminoacyl-tRNA synthetases"/>
    <property type="match status" value="1"/>
</dbReference>
<name>A0ABQ3VLW6_9CHLR</name>
<evidence type="ECO:0000313" key="13">
    <source>
        <dbReference type="Proteomes" id="UP000635565"/>
    </source>
</evidence>
<evidence type="ECO:0000256" key="8">
    <source>
        <dbReference type="ARBA" id="ARBA00023146"/>
    </source>
</evidence>
<dbReference type="InterPro" id="IPR015803">
    <property type="entry name" value="Cys-tRNA-ligase"/>
</dbReference>
<evidence type="ECO:0000256" key="6">
    <source>
        <dbReference type="ARBA" id="ARBA00022840"/>
    </source>
</evidence>
<dbReference type="CDD" id="cd00672">
    <property type="entry name" value="CysRS_core"/>
    <property type="match status" value="1"/>
</dbReference>
<dbReference type="InterPro" id="IPR014729">
    <property type="entry name" value="Rossmann-like_a/b/a_fold"/>
</dbReference>
<dbReference type="RefSeq" id="WP_201364295.1">
    <property type="nucleotide sequence ID" value="NZ_BNJJ01000013.1"/>
</dbReference>
<dbReference type="SUPFAM" id="SSF52374">
    <property type="entry name" value="Nucleotidylyl transferase"/>
    <property type="match status" value="1"/>
</dbReference>
<dbReference type="PANTHER" id="PTHR10890">
    <property type="entry name" value="CYSTEINYL-TRNA SYNTHETASE"/>
    <property type="match status" value="1"/>
</dbReference>
<keyword evidence="5 10" id="KW-0862">Zinc</keyword>
<feature type="binding site" evidence="10">
    <location>
        <position position="243"/>
    </location>
    <ligand>
        <name>Zn(2+)</name>
        <dbReference type="ChEBI" id="CHEBI:29105"/>
    </ligand>
</feature>
<comment type="caution">
    <text evidence="12">The sequence shown here is derived from an EMBL/GenBank/DDBJ whole genome shotgun (WGS) entry which is preliminary data.</text>
</comment>
<organism evidence="12 13">
    <name type="scientific">Dictyobacter formicarum</name>
    <dbReference type="NCBI Taxonomy" id="2778368"/>
    <lineage>
        <taxon>Bacteria</taxon>
        <taxon>Bacillati</taxon>
        <taxon>Chloroflexota</taxon>
        <taxon>Ktedonobacteria</taxon>
        <taxon>Ktedonobacterales</taxon>
        <taxon>Dictyobacteraceae</taxon>
        <taxon>Dictyobacter</taxon>
    </lineage>
</organism>
<evidence type="ECO:0000256" key="1">
    <source>
        <dbReference type="ARBA" id="ARBA00011245"/>
    </source>
</evidence>
<dbReference type="InterPro" id="IPR024909">
    <property type="entry name" value="Cys-tRNA/MSH_ligase"/>
</dbReference>
<dbReference type="Gene3D" id="1.20.120.640">
    <property type="entry name" value="Anticodon-binding domain of a subclass of class I aminoacyl-tRNA synthetases"/>
    <property type="match status" value="1"/>
</dbReference>
<evidence type="ECO:0000256" key="4">
    <source>
        <dbReference type="ARBA" id="ARBA00022741"/>
    </source>
</evidence>
<feature type="short sequence motif" description="'KMSKS' region" evidence="10">
    <location>
        <begin position="272"/>
        <end position="276"/>
    </location>
</feature>
<dbReference type="Pfam" id="PF01406">
    <property type="entry name" value="tRNA-synt_1e"/>
    <property type="match status" value="1"/>
</dbReference>
<evidence type="ECO:0000256" key="9">
    <source>
        <dbReference type="ARBA" id="ARBA00047398"/>
    </source>
</evidence>
<keyword evidence="13" id="KW-1185">Reference proteome</keyword>
<keyword evidence="2 10" id="KW-0436">Ligase</keyword>
<keyword evidence="10" id="KW-0963">Cytoplasm</keyword>
<dbReference type="InterPro" id="IPR009080">
    <property type="entry name" value="tRNAsynth_Ia_anticodon-bd"/>
</dbReference>
<comment type="similarity">
    <text evidence="10">Belongs to the class-I aminoacyl-tRNA synthetase family.</text>
</comment>
<feature type="binding site" evidence="10">
    <location>
        <position position="26"/>
    </location>
    <ligand>
        <name>Zn(2+)</name>
        <dbReference type="ChEBI" id="CHEBI:29105"/>
    </ligand>
</feature>
<sequence length="394" mass="44959">MKLFNTLTQSLQEFKPINDTVTIYVCGVTPYDTTHLGHAFTYVTFDTLIRYLEYKGYPVKYVQNVTDIDDDVIRKAGELGMAWDELGNREMERFLSEMDSLNWRRPDVYARATDEIERIIELARTLVARGLAYESEGCVFYSVRQDKDFGKMAQAVGLNDYQSMLAIANERGNFPDDKRKRDPLDFVLWQAQAPGEPAWESPWGPGRPGWHIECSSMSMHYLGEQIDIHGGGADLTFPHHTCEIAQSENYSGKAPFVNTWMHVGMVYQEGEKMSKSLGNLTLVRDMLKKYSADAIRILLQSHHYRYPWECFPEDLKIAADTAYLFTQVREMVGQTLDGEDRMLHNRFIAAMENDLNTPEAVLLLRHAAQEALETKNCRLGSEVLRLTGVLGLTA</sequence>
<dbReference type="InterPro" id="IPR032678">
    <property type="entry name" value="tRNA-synt_1_cat_dom"/>
</dbReference>
<evidence type="ECO:0000256" key="3">
    <source>
        <dbReference type="ARBA" id="ARBA00022723"/>
    </source>
</evidence>
<evidence type="ECO:0000256" key="2">
    <source>
        <dbReference type="ARBA" id="ARBA00022598"/>
    </source>
</evidence>
<feature type="binding site" evidence="10">
    <location>
        <position position="275"/>
    </location>
    <ligand>
        <name>ATP</name>
        <dbReference type="ChEBI" id="CHEBI:30616"/>
    </ligand>
</feature>
<feature type="binding site" evidence="10">
    <location>
        <position position="239"/>
    </location>
    <ligand>
        <name>Zn(2+)</name>
        <dbReference type="ChEBI" id="CHEBI:29105"/>
    </ligand>
</feature>
<evidence type="ECO:0000256" key="7">
    <source>
        <dbReference type="ARBA" id="ARBA00022917"/>
    </source>
</evidence>
<keyword evidence="6 10" id="KW-0067">ATP-binding</keyword>
<keyword evidence="3 10" id="KW-0479">Metal-binding</keyword>
<reference evidence="12 13" key="1">
    <citation type="journal article" date="2021" name="Int. J. Syst. Evol. Microbiol.">
        <title>Reticulibacter mediterranei gen. nov., sp. nov., within the new family Reticulibacteraceae fam. nov., and Ktedonospora formicarum gen. nov., sp. nov., Ktedonobacter robiniae sp. nov., Dictyobacter formicarum sp. nov. and Dictyobacter arantiisoli sp. nov., belonging to the class Ktedonobacteria.</title>
        <authorList>
            <person name="Yabe S."/>
            <person name="Zheng Y."/>
            <person name="Wang C.M."/>
            <person name="Sakai Y."/>
            <person name="Abe K."/>
            <person name="Yokota A."/>
            <person name="Donadio S."/>
            <person name="Cavaletti L."/>
            <person name="Monciardini P."/>
        </authorList>
    </citation>
    <scope>NUCLEOTIDE SEQUENCE [LARGE SCALE GENOMIC DNA]</scope>
    <source>
        <strain evidence="12 13">SOSP1-9</strain>
    </source>
</reference>
<keyword evidence="4 10" id="KW-0547">Nucleotide-binding</keyword>
<feature type="domain" description="tRNA synthetases class I catalytic" evidence="11">
    <location>
        <begin position="18"/>
        <end position="316"/>
    </location>
</feature>
<comment type="cofactor">
    <cofactor evidence="10">
        <name>Zn(2+)</name>
        <dbReference type="ChEBI" id="CHEBI:29105"/>
    </cofactor>
    <text evidence="10">Binds 1 zinc ion per subunit.</text>
</comment>
<dbReference type="GO" id="GO:0016874">
    <property type="term" value="F:ligase activity"/>
    <property type="evidence" value="ECO:0007669"/>
    <property type="project" value="UniProtKB-KW"/>
</dbReference>
<feature type="short sequence motif" description="'HIGH' region" evidence="10">
    <location>
        <begin position="28"/>
        <end position="38"/>
    </location>
</feature>
<dbReference type="NCBIfam" id="TIGR00435">
    <property type="entry name" value="cysS"/>
    <property type="match status" value="1"/>
</dbReference>
<dbReference type="EC" id="6.1.1.16" evidence="10"/>
<accession>A0ABQ3VLW6</accession>
<dbReference type="PANTHER" id="PTHR10890:SF3">
    <property type="entry name" value="CYSTEINE--TRNA LIGASE, CYTOPLASMIC"/>
    <property type="match status" value="1"/>
</dbReference>
<keyword evidence="7 10" id="KW-0648">Protein biosynthesis</keyword>
<comment type="subunit">
    <text evidence="1 10">Monomer.</text>
</comment>
<evidence type="ECO:0000256" key="10">
    <source>
        <dbReference type="HAMAP-Rule" id="MF_00041"/>
    </source>
</evidence>
<proteinExistence type="inferred from homology"/>
<evidence type="ECO:0000256" key="5">
    <source>
        <dbReference type="ARBA" id="ARBA00022833"/>
    </source>
</evidence>
<feature type="binding site" evidence="10">
    <location>
        <position position="214"/>
    </location>
    <ligand>
        <name>Zn(2+)</name>
        <dbReference type="ChEBI" id="CHEBI:29105"/>
    </ligand>
</feature>
<protein>
    <recommendedName>
        <fullName evidence="10">Cysteine--tRNA ligase</fullName>
        <ecNumber evidence="10">6.1.1.16</ecNumber>
    </recommendedName>
    <alternativeName>
        <fullName evidence="10">Cysteinyl-tRNA synthetase</fullName>
        <shortName evidence="10">CysRS</shortName>
    </alternativeName>
</protein>
<dbReference type="Gene3D" id="3.40.50.620">
    <property type="entry name" value="HUPs"/>
    <property type="match status" value="1"/>
</dbReference>
<evidence type="ECO:0000259" key="11">
    <source>
        <dbReference type="Pfam" id="PF01406"/>
    </source>
</evidence>
<evidence type="ECO:0000313" key="12">
    <source>
        <dbReference type="EMBL" id="GHO86676.1"/>
    </source>
</evidence>
<dbReference type="EMBL" id="BNJJ01000013">
    <property type="protein sequence ID" value="GHO86676.1"/>
    <property type="molecule type" value="Genomic_DNA"/>
</dbReference>
<dbReference type="Proteomes" id="UP000635565">
    <property type="component" value="Unassembled WGS sequence"/>
</dbReference>
<dbReference type="HAMAP" id="MF_00041">
    <property type="entry name" value="Cys_tRNA_synth"/>
    <property type="match status" value="1"/>
</dbReference>